<dbReference type="RefSeq" id="XP_062679712.1">
    <property type="nucleotide sequence ID" value="XM_062829793.1"/>
</dbReference>
<reference evidence="2" key="1">
    <citation type="journal article" date="2023" name="Mol. Phylogenet. Evol.">
        <title>Genome-scale phylogeny and comparative genomics of the fungal order Sordariales.</title>
        <authorList>
            <person name="Hensen N."/>
            <person name="Bonometti L."/>
            <person name="Westerberg I."/>
            <person name="Brannstrom I.O."/>
            <person name="Guillou S."/>
            <person name="Cros-Aarteil S."/>
            <person name="Calhoun S."/>
            <person name="Haridas S."/>
            <person name="Kuo A."/>
            <person name="Mondo S."/>
            <person name="Pangilinan J."/>
            <person name="Riley R."/>
            <person name="LaButti K."/>
            <person name="Andreopoulos B."/>
            <person name="Lipzen A."/>
            <person name="Chen C."/>
            <person name="Yan M."/>
            <person name="Daum C."/>
            <person name="Ng V."/>
            <person name="Clum A."/>
            <person name="Steindorff A."/>
            <person name="Ohm R.A."/>
            <person name="Martin F."/>
            <person name="Silar P."/>
            <person name="Natvig D.O."/>
            <person name="Lalanne C."/>
            <person name="Gautier V."/>
            <person name="Ament-Velasquez S.L."/>
            <person name="Kruys A."/>
            <person name="Hutchinson M.I."/>
            <person name="Powell A.J."/>
            <person name="Barry K."/>
            <person name="Miller A.N."/>
            <person name="Grigoriev I.V."/>
            <person name="Debuchy R."/>
            <person name="Gladieux P."/>
            <person name="Hiltunen Thoren M."/>
            <person name="Johannesson H."/>
        </authorList>
    </citation>
    <scope>NUCLEOTIDE SEQUENCE</scope>
    <source>
        <strain evidence="2">CBS 560.94</strain>
    </source>
</reference>
<dbReference type="GeneID" id="87866947"/>
<evidence type="ECO:0000313" key="3">
    <source>
        <dbReference type="Proteomes" id="UP001278500"/>
    </source>
</evidence>
<sequence>MRSLGAEVGAYEDSDMEDGESSVKLKNLTKLLKQFPNLAAGTPLHTPMIIAHNANFQNPGQQGGYSNQGNNGFGGGFGNNNRYTNNGYGNNSGNGYGNTGNGSYNNSGGNGYNNAGNNGYNNNSASYNNGQSRPLPEISESWDPRKVEEWVRLANRRKRLALMAEEEAARNSQQQQQQNQQAQNHQQQNLSQQNNRETEIPGNHQRAMHDNFKAEVMEAAAEVKSSEEVVEEVSDVEAEEASIKVVEVLDALESIIMLYNHLDSAGLVEKSAEVPSNIELPEVVGKASV</sequence>
<reference evidence="2" key="2">
    <citation type="submission" date="2023-06" db="EMBL/GenBank/DDBJ databases">
        <authorList>
            <consortium name="Lawrence Berkeley National Laboratory"/>
            <person name="Haridas S."/>
            <person name="Hensen N."/>
            <person name="Bonometti L."/>
            <person name="Westerberg I."/>
            <person name="Brannstrom I.O."/>
            <person name="Guillou S."/>
            <person name="Cros-Aarteil S."/>
            <person name="Calhoun S."/>
            <person name="Kuo A."/>
            <person name="Mondo S."/>
            <person name="Pangilinan J."/>
            <person name="Riley R."/>
            <person name="Labutti K."/>
            <person name="Andreopoulos B."/>
            <person name="Lipzen A."/>
            <person name="Chen C."/>
            <person name="Yanf M."/>
            <person name="Daum C."/>
            <person name="Ng V."/>
            <person name="Clum A."/>
            <person name="Steindorff A."/>
            <person name="Ohm R."/>
            <person name="Martin F."/>
            <person name="Silar P."/>
            <person name="Natvig D."/>
            <person name="Lalanne C."/>
            <person name="Gautier V."/>
            <person name="Ament-Velasquez S.L."/>
            <person name="Kruys A."/>
            <person name="Hutchinson M.I."/>
            <person name="Powell A.J."/>
            <person name="Barry K."/>
            <person name="Miller A.N."/>
            <person name="Grigoriev I.V."/>
            <person name="Debuchy R."/>
            <person name="Gladieux P."/>
            <person name="Thoren M.H."/>
            <person name="Johannesson H."/>
        </authorList>
    </citation>
    <scope>NUCLEOTIDE SEQUENCE</scope>
    <source>
        <strain evidence="2">CBS 560.94</strain>
    </source>
</reference>
<accession>A0AAE0MPM9</accession>
<gene>
    <name evidence="2" type="ORF">B0H65DRAFT_551193</name>
</gene>
<comment type="caution">
    <text evidence="2">The sequence shown here is derived from an EMBL/GenBank/DDBJ whole genome shotgun (WGS) entry which is preliminary data.</text>
</comment>
<name>A0AAE0MPM9_9PEZI</name>
<dbReference type="Proteomes" id="UP001278500">
    <property type="component" value="Unassembled WGS sequence"/>
</dbReference>
<feature type="compositionally biased region" description="Low complexity" evidence="1">
    <location>
        <begin position="170"/>
        <end position="195"/>
    </location>
</feature>
<protein>
    <submittedName>
        <fullName evidence="2">Uncharacterized protein</fullName>
    </submittedName>
</protein>
<dbReference type="AlphaFoldDB" id="A0AAE0MPM9"/>
<dbReference type="EMBL" id="JAUEPP010000006">
    <property type="protein sequence ID" value="KAK3340770.1"/>
    <property type="molecule type" value="Genomic_DNA"/>
</dbReference>
<evidence type="ECO:0000313" key="2">
    <source>
        <dbReference type="EMBL" id="KAK3340770.1"/>
    </source>
</evidence>
<organism evidence="2 3">
    <name type="scientific">Neurospora tetraspora</name>
    <dbReference type="NCBI Taxonomy" id="94610"/>
    <lineage>
        <taxon>Eukaryota</taxon>
        <taxon>Fungi</taxon>
        <taxon>Dikarya</taxon>
        <taxon>Ascomycota</taxon>
        <taxon>Pezizomycotina</taxon>
        <taxon>Sordariomycetes</taxon>
        <taxon>Sordariomycetidae</taxon>
        <taxon>Sordariales</taxon>
        <taxon>Sordariaceae</taxon>
        <taxon>Neurospora</taxon>
    </lineage>
</organism>
<proteinExistence type="predicted"/>
<evidence type="ECO:0000256" key="1">
    <source>
        <dbReference type="SAM" id="MobiDB-lite"/>
    </source>
</evidence>
<keyword evidence="3" id="KW-1185">Reference proteome</keyword>
<feature type="region of interest" description="Disordered" evidence="1">
    <location>
        <begin position="59"/>
        <end position="78"/>
    </location>
</feature>
<feature type="region of interest" description="Disordered" evidence="1">
    <location>
        <begin position="165"/>
        <end position="199"/>
    </location>
</feature>